<evidence type="ECO:0000256" key="10">
    <source>
        <dbReference type="ARBA" id="ARBA00023242"/>
    </source>
</evidence>
<comment type="similarity">
    <text evidence="4">Belongs to the TMEM120 family.</text>
</comment>
<proteinExistence type="inferred from homology"/>
<feature type="region of interest" description="Disordered" evidence="11">
    <location>
        <begin position="92"/>
        <end position="113"/>
    </location>
</feature>
<evidence type="ECO:0000313" key="15">
    <source>
        <dbReference type="Proteomes" id="UP000710432"/>
    </source>
</evidence>
<evidence type="ECO:0000256" key="12">
    <source>
        <dbReference type="SAM" id="Phobius"/>
    </source>
</evidence>
<comment type="subcellular location">
    <subcellularLocation>
        <location evidence="3">Cell membrane</location>
        <topology evidence="3">Multi-pass membrane protein</topology>
    </subcellularLocation>
    <subcellularLocation>
        <location evidence="1">Endoplasmic reticulum</location>
    </subcellularLocation>
    <subcellularLocation>
        <location evidence="2">Nucleus inner membrane</location>
        <topology evidence="2">Multi-pass membrane protein</topology>
    </subcellularLocation>
</comment>
<keyword evidence="8 12" id="KW-1133">Transmembrane helix</keyword>
<dbReference type="InterPro" id="IPR000340">
    <property type="entry name" value="Dual-sp_phosphatase_cat-dom"/>
</dbReference>
<feature type="domain" description="Rhodanese" evidence="13">
    <location>
        <begin position="17"/>
        <end position="150"/>
    </location>
</feature>
<reference evidence="14" key="1">
    <citation type="submission" date="2020-03" db="EMBL/GenBank/DDBJ databases">
        <title>Studies in the Genomics of Life Span.</title>
        <authorList>
            <person name="Glass D."/>
        </authorList>
    </citation>
    <scope>NUCLEOTIDE SEQUENCE</scope>
    <source>
        <strain evidence="14">LTLLF</strain>
        <tissue evidence="14">Muscle</tissue>
    </source>
</reference>
<dbReference type="InterPro" id="IPR012926">
    <property type="entry name" value="TMEM120A/B"/>
</dbReference>
<feature type="transmembrane region" description="Helical" evidence="12">
    <location>
        <begin position="472"/>
        <end position="491"/>
    </location>
</feature>
<dbReference type="Pfam" id="PF00782">
    <property type="entry name" value="DSPc"/>
    <property type="match status" value="1"/>
</dbReference>
<keyword evidence="6 12" id="KW-0812">Transmembrane</keyword>
<evidence type="ECO:0000256" key="11">
    <source>
        <dbReference type="SAM" id="MobiDB-lite"/>
    </source>
</evidence>
<dbReference type="PANTHER" id="PTHR21433:SF1">
    <property type="entry name" value="ION CHANNEL TACAN"/>
    <property type="match status" value="1"/>
</dbReference>
<feature type="transmembrane region" description="Helical" evidence="12">
    <location>
        <begin position="641"/>
        <end position="662"/>
    </location>
</feature>
<evidence type="ECO:0000256" key="6">
    <source>
        <dbReference type="ARBA" id="ARBA00022692"/>
    </source>
</evidence>
<comment type="caution">
    <text evidence="14">The sequence shown here is derived from an EMBL/GenBank/DDBJ whole genome shotgun (WGS) entry which is preliminary data.</text>
</comment>
<dbReference type="SUPFAM" id="SSF52799">
    <property type="entry name" value="(Phosphotyrosine protein) phosphatases II"/>
    <property type="match status" value="1"/>
</dbReference>
<dbReference type="PANTHER" id="PTHR21433">
    <property type="entry name" value="TRANSMEMBRANE PROTEIN INDUCED BY TUMOR NECROSIS FACTOR ALPHA"/>
    <property type="match status" value="1"/>
</dbReference>
<dbReference type="InterPro" id="IPR001763">
    <property type="entry name" value="Rhodanese-like_dom"/>
</dbReference>
<evidence type="ECO:0000256" key="3">
    <source>
        <dbReference type="ARBA" id="ARBA00004651"/>
    </source>
</evidence>
<dbReference type="GO" id="GO:0005783">
    <property type="term" value="C:endoplasmic reticulum"/>
    <property type="evidence" value="ECO:0007669"/>
    <property type="project" value="UniProtKB-SubCell"/>
</dbReference>
<evidence type="ECO:0000256" key="4">
    <source>
        <dbReference type="ARBA" id="ARBA00009700"/>
    </source>
</evidence>
<dbReference type="Gene3D" id="3.40.250.10">
    <property type="entry name" value="Rhodanese-like domain"/>
    <property type="match status" value="1"/>
</dbReference>
<dbReference type="SMART" id="SM00450">
    <property type="entry name" value="RHOD"/>
    <property type="match status" value="1"/>
</dbReference>
<feature type="compositionally biased region" description="Low complexity" evidence="11">
    <location>
        <begin position="295"/>
        <end position="304"/>
    </location>
</feature>
<evidence type="ECO:0000256" key="5">
    <source>
        <dbReference type="ARBA" id="ARBA00022475"/>
    </source>
</evidence>
<evidence type="ECO:0000259" key="13">
    <source>
        <dbReference type="SMART" id="SM00450"/>
    </source>
</evidence>
<dbReference type="AlphaFoldDB" id="A0A8J6KRG4"/>
<keyword evidence="9 12" id="KW-0472">Membrane</keyword>
<protein>
    <submittedName>
        <fullName evidence="14">Transmembrane protein 120A</fullName>
    </submittedName>
</protein>
<evidence type="ECO:0000313" key="14">
    <source>
        <dbReference type="EMBL" id="KAH0508675.1"/>
    </source>
</evidence>
<keyword evidence="7" id="KW-0256">Endoplasmic reticulum</keyword>
<feature type="transmembrane region" description="Helical" evidence="12">
    <location>
        <begin position="498"/>
        <end position="517"/>
    </location>
</feature>
<dbReference type="FunFam" id="3.40.250.10:FF:000046">
    <property type="entry name" value="Serine/threonine/tyrosine interacting like 1"/>
    <property type="match status" value="1"/>
</dbReference>
<feature type="region of interest" description="Disordered" evidence="11">
    <location>
        <begin position="290"/>
        <end position="348"/>
    </location>
</feature>
<dbReference type="EMBL" id="JAATJU010023143">
    <property type="protein sequence ID" value="KAH0508675.1"/>
    <property type="molecule type" value="Genomic_DNA"/>
</dbReference>
<dbReference type="InterPro" id="IPR036873">
    <property type="entry name" value="Rhodanese-like_dom_sf"/>
</dbReference>
<dbReference type="FunFam" id="3.90.190.10:FF:000082">
    <property type="entry name" value="Serine/threonine/tyrosine-interacting-like protein 1"/>
    <property type="match status" value="1"/>
</dbReference>
<evidence type="ECO:0000256" key="1">
    <source>
        <dbReference type="ARBA" id="ARBA00004240"/>
    </source>
</evidence>
<organism evidence="14 15">
    <name type="scientific">Microtus ochrogaster</name>
    <name type="common">Prairie vole</name>
    <dbReference type="NCBI Taxonomy" id="79684"/>
    <lineage>
        <taxon>Eukaryota</taxon>
        <taxon>Metazoa</taxon>
        <taxon>Chordata</taxon>
        <taxon>Craniata</taxon>
        <taxon>Vertebrata</taxon>
        <taxon>Euteleostomi</taxon>
        <taxon>Mammalia</taxon>
        <taxon>Eutheria</taxon>
        <taxon>Euarchontoglires</taxon>
        <taxon>Glires</taxon>
        <taxon>Rodentia</taxon>
        <taxon>Myomorpha</taxon>
        <taxon>Muroidea</taxon>
        <taxon>Cricetidae</taxon>
        <taxon>Arvicolinae</taxon>
        <taxon>Microtus</taxon>
    </lineage>
</organism>
<feature type="transmembrane region" description="Helical" evidence="12">
    <location>
        <begin position="603"/>
        <end position="621"/>
    </location>
</feature>
<evidence type="ECO:0000256" key="8">
    <source>
        <dbReference type="ARBA" id="ARBA00022989"/>
    </source>
</evidence>
<keyword evidence="10" id="KW-0539">Nucleus</keyword>
<feature type="transmembrane region" description="Helical" evidence="12">
    <location>
        <begin position="529"/>
        <end position="546"/>
    </location>
</feature>
<dbReference type="Pfam" id="PF07851">
    <property type="entry name" value="TMEM120A-B"/>
    <property type="match status" value="1"/>
</dbReference>
<dbReference type="GO" id="GO:0005886">
    <property type="term" value="C:plasma membrane"/>
    <property type="evidence" value="ECO:0007669"/>
    <property type="project" value="UniProtKB-SubCell"/>
</dbReference>
<feature type="compositionally biased region" description="Gly residues" evidence="11">
    <location>
        <begin position="305"/>
        <end position="314"/>
    </location>
</feature>
<keyword evidence="5" id="KW-1003">Cell membrane</keyword>
<evidence type="ECO:0000256" key="7">
    <source>
        <dbReference type="ARBA" id="ARBA00022824"/>
    </source>
</evidence>
<gene>
    <name evidence="14" type="ORF">LTLLF_162765</name>
</gene>
<sequence>MAQLLFCEPTELYNILNQVSKLSRLAEPNYLCLLDVRSKRQYDESHVITARRVKKKDNQYLIPESVDLECVRYCIVYDSNTSSLELHIRRRYEEEDETEDEKREGDDDNENTELLPGPAVEFGQMLTLFTRQPVYVLRGGYECFSGLYHFFRTQKIIWMPQELDAFQPYPAEIMPGKIFLGKFSQACDAKIHKDLKIKAHVNVSMEATPYFVGDADNLLHIKIEDASYSSLFGFFRHICHFMELHLQLRSVILVFSTQGISRSSAAVVAFLMHYNEETLKGRGSRADYAGPFPVGSSGSASPEADGGGGGGASGRPGLQLHPPHSWLPAARGVDKDMQSPPPDPLGDCLRNWEDLQQDFQGIQETHRLYRLKLEELTKLQDNCTNSITRQKKRLQELALVLKKCRPSLPPESTEAAQELESQMKERQGLFFDMEAYLPKKNGLYLSLVLGNVNVTLLSKQAKFAYKDEYEKFKLYLTIILIVISFSCRFLLNSRVTDAAFNFLLVWYYCTLTIRESILINNGSRIKGWWVFHHYVSTFLSGVMLTWPDGLMYQKFRNQFLSFSMYQSFVQFLQYYYQSGCLYRLRALGERHTMDLTVEGFQSWMWRGLTFLLPFLFFGHFWQLFNALTLFNLARDPECKEWQVLMCGFPFLLLFLGNFFTTLRVVHQKFHSQQHGSKKD</sequence>
<name>A0A8J6KRG4_MICOH</name>
<dbReference type="Gene3D" id="3.90.190.10">
    <property type="entry name" value="Protein tyrosine phosphatase superfamily"/>
    <property type="match status" value="1"/>
</dbReference>
<accession>A0A8J6KRG4</accession>
<dbReference type="GO" id="GO:0005637">
    <property type="term" value="C:nuclear inner membrane"/>
    <property type="evidence" value="ECO:0007669"/>
    <property type="project" value="UniProtKB-SubCell"/>
</dbReference>
<dbReference type="SUPFAM" id="SSF52821">
    <property type="entry name" value="Rhodanese/Cell cycle control phosphatase"/>
    <property type="match status" value="1"/>
</dbReference>
<dbReference type="GO" id="GO:0045444">
    <property type="term" value="P:fat cell differentiation"/>
    <property type="evidence" value="ECO:0007669"/>
    <property type="project" value="TreeGrafter"/>
</dbReference>
<evidence type="ECO:0000256" key="2">
    <source>
        <dbReference type="ARBA" id="ARBA00004473"/>
    </source>
</evidence>
<evidence type="ECO:0000256" key="9">
    <source>
        <dbReference type="ARBA" id="ARBA00023136"/>
    </source>
</evidence>
<dbReference type="InterPro" id="IPR029021">
    <property type="entry name" value="Prot-tyrosine_phosphatase-like"/>
</dbReference>
<dbReference type="Proteomes" id="UP000710432">
    <property type="component" value="Unassembled WGS sequence"/>
</dbReference>